<dbReference type="CTD" id="36344458"/>
<dbReference type="AlphaFoldDB" id="W6U5C7"/>
<dbReference type="GeneID" id="36344458"/>
<reference evidence="1 2" key="1">
    <citation type="journal article" date="2013" name="Nat. Genet.">
        <title>The genome of the hydatid tapeworm Echinococcus granulosus.</title>
        <authorList>
            <person name="Zheng H."/>
            <person name="Zhang W."/>
            <person name="Zhang L."/>
            <person name="Zhang Z."/>
            <person name="Li J."/>
            <person name="Lu G."/>
            <person name="Zhu Y."/>
            <person name="Wang Y."/>
            <person name="Huang Y."/>
            <person name="Liu J."/>
            <person name="Kang H."/>
            <person name="Chen J."/>
            <person name="Wang L."/>
            <person name="Chen A."/>
            <person name="Yu S."/>
            <person name="Gao Z."/>
            <person name="Jin L."/>
            <person name="Gu W."/>
            <person name="Wang Z."/>
            <person name="Zhao L."/>
            <person name="Shi B."/>
            <person name="Wen H."/>
            <person name="Lin R."/>
            <person name="Jones M.K."/>
            <person name="Brejova B."/>
            <person name="Vinar T."/>
            <person name="Zhao G."/>
            <person name="McManus D.P."/>
            <person name="Chen Z."/>
            <person name="Zhou Y."/>
            <person name="Wang S."/>
        </authorList>
    </citation>
    <scope>NUCLEOTIDE SEQUENCE [LARGE SCALE GENOMIC DNA]</scope>
</reference>
<dbReference type="RefSeq" id="XP_024347569.1">
    <property type="nucleotide sequence ID" value="XM_024497992.1"/>
</dbReference>
<sequence>MNEMSGFGGGSKVGEFLVMLNSTESVDLQADVLMNDEFCALFQATYHRAERQCRINCSTAASEMERLPECVQARICTYLNATDLVSVCEAIPCMKQVLKSATLRGTLRNYVRQMQWVDETLHRGLYSTIAKMKAEADGESEVRTESEAEAEAEAEVLCKAIRYYQEDYQYRAKCLNQNPPPDKMVLVFLLLGGVMSDLDDTFPFLETMKHWTDEDGQPLFEDCTLLCGISRITLTMSNFRIYIDVHTQIEEWERNAVISRPYILRKYDGIVYLFNSTMQCHVRHCLPYGLKCLMHNITNVVCDGRRPPPALLILDTLIGQKCSHADCLVTNLHTLDDGTLGGVHKCTAPSLSRSHKKAEAAQAIVRRSMGAAIT</sequence>
<dbReference type="OrthoDB" id="6226546at2759"/>
<evidence type="ECO:0000313" key="2">
    <source>
        <dbReference type="Proteomes" id="UP000019149"/>
    </source>
</evidence>
<accession>W6U5C7</accession>
<organism evidence="1 2">
    <name type="scientific">Echinococcus granulosus</name>
    <name type="common">Hydatid tapeworm</name>
    <dbReference type="NCBI Taxonomy" id="6210"/>
    <lineage>
        <taxon>Eukaryota</taxon>
        <taxon>Metazoa</taxon>
        <taxon>Spiralia</taxon>
        <taxon>Lophotrochozoa</taxon>
        <taxon>Platyhelminthes</taxon>
        <taxon>Cestoda</taxon>
        <taxon>Eucestoda</taxon>
        <taxon>Cyclophyllidea</taxon>
        <taxon>Taeniidae</taxon>
        <taxon>Echinococcus</taxon>
        <taxon>Echinococcus granulosus group</taxon>
    </lineage>
</organism>
<dbReference type="Proteomes" id="UP000019149">
    <property type="component" value="Unassembled WGS sequence"/>
</dbReference>
<comment type="caution">
    <text evidence="1">The sequence shown here is derived from an EMBL/GenBank/DDBJ whole genome shotgun (WGS) entry which is preliminary data.</text>
</comment>
<proteinExistence type="predicted"/>
<dbReference type="OMA" id="WERNAVI"/>
<evidence type="ECO:0008006" key="3">
    <source>
        <dbReference type="Google" id="ProtNLM"/>
    </source>
</evidence>
<keyword evidence="2" id="KW-1185">Reference proteome</keyword>
<gene>
    <name evidence="1" type="ORF">EGR_08743</name>
</gene>
<name>W6U5C7_ECHGR</name>
<dbReference type="KEGG" id="egl:EGR_08743"/>
<dbReference type="EMBL" id="APAU02000118">
    <property type="protein sequence ID" value="EUB56373.1"/>
    <property type="molecule type" value="Genomic_DNA"/>
</dbReference>
<protein>
    <recommendedName>
        <fullName evidence="3">F-box domain-containing protein</fullName>
    </recommendedName>
</protein>
<evidence type="ECO:0000313" key="1">
    <source>
        <dbReference type="EMBL" id="EUB56373.1"/>
    </source>
</evidence>